<keyword evidence="1" id="KW-0472">Membrane</keyword>
<proteinExistence type="predicted"/>
<keyword evidence="3" id="KW-1185">Reference proteome</keyword>
<sequence length="138" mass="14616">MTAPISIALPVLRIGLFVFMMFWAISKLLAPAGAQGIFQGFYGLSLGLSPIIFVGIVQIVILVAFVLGLFRTVTYGLVALMNLLTLLVAAKPIIFAFTEGGNLLFAASIPVLSASVALFLLRDQDSFLTVKLPAKSAA</sequence>
<accession>A0A037ZF17</accession>
<feature type="transmembrane region" description="Helical" evidence="1">
    <location>
        <begin position="7"/>
        <end position="26"/>
    </location>
</feature>
<organism evidence="2 3">
    <name type="scientific">Actibacterium mucosum KCTC 23349</name>
    <dbReference type="NCBI Taxonomy" id="1454373"/>
    <lineage>
        <taxon>Bacteria</taxon>
        <taxon>Pseudomonadati</taxon>
        <taxon>Pseudomonadota</taxon>
        <taxon>Alphaproteobacteria</taxon>
        <taxon>Rhodobacterales</taxon>
        <taxon>Roseobacteraceae</taxon>
        <taxon>Actibacterium</taxon>
    </lineage>
</organism>
<feature type="transmembrane region" description="Helical" evidence="1">
    <location>
        <begin position="46"/>
        <end position="70"/>
    </location>
</feature>
<keyword evidence="1" id="KW-0812">Transmembrane</keyword>
<comment type="caution">
    <text evidence="2">The sequence shown here is derived from an EMBL/GenBank/DDBJ whole genome shotgun (WGS) entry which is preliminary data.</text>
</comment>
<dbReference type="EMBL" id="JFKE01000011">
    <property type="protein sequence ID" value="KAJ54126.1"/>
    <property type="molecule type" value="Genomic_DNA"/>
</dbReference>
<evidence type="ECO:0000256" key="1">
    <source>
        <dbReference type="SAM" id="Phobius"/>
    </source>
</evidence>
<dbReference type="STRING" id="1454373.ACMU_04310"/>
<dbReference type="RefSeq" id="WP_035262635.1">
    <property type="nucleotide sequence ID" value="NZ_JFKE01000011.1"/>
</dbReference>
<keyword evidence="1" id="KW-1133">Transmembrane helix</keyword>
<name>A0A037ZF17_9RHOB</name>
<protein>
    <recommendedName>
        <fullName evidence="4">DoxX family protein</fullName>
    </recommendedName>
</protein>
<evidence type="ECO:0000313" key="2">
    <source>
        <dbReference type="EMBL" id="KAJ54126.1"/>
    </source>
</evidence>
<evidence type="ECO:0008006" key="4">
    <source>
        <dbReference type="Google" id="ProtNLM"/>
    </source>
</evidence>
<dbReference type="OrthoDB" id="7355622at2"/>
<feature type="transmembrane region" description="Helical" evidence="1">
    <location>
        <begin position="103"/>
        <end position="121"/>
    </location>
</feature>
<feature type="transmembrane region" description="Helical" evidence="1">
    <location>
        <begin position="77"/>
        <end position="97"/>
    </location>
</feature>
<dbReference type="Proteomes" id="UP000026249">
    <property type="component" value="Unassembled WGS sequence"/>
</dbReference>
<evidence type="ECO:0000313" key="3">
    <source>
        <dbReference type="Proteomes" id="UP000026249"/>
    </source>
</evidence>
<dbReference type="AlphaFoldDB" id="A0A037ZF17"/>
<gene>
    <name evidence="2" type="ORF">ACMU_04310</name>
</gene>
<reference evidence="2 3" key="1">
    <citation type="submission" date="2014-03" db="EMBL/GenBank/DDBJ databases">
        <title>Draft Genome Sequence of Actibacterium mucosum KCTC 23349, a Marine Alphaproteobacterium with Complex Ionic Requirements Isolated from Mediterranean Seawater at Malvarrosa Beach, Valencia, Spain.</title>
        <authorList>
            <person name="Arahal D.R."/>
            <person name="Shao Z."/>
            <person name="Lai Q."/>
            <person name="Pujalte M.J."/>
        </authorList>
    </citation>
    <scope>NUCLEOTIDE SEQUENCE [LARGE SCALE GENOMIC DNA]</scope>
    <source>
        <strain evidence="2 3">KCTC 23349</strain>
    </source>
</reference>